<feature type="compositionally biased region" description="Basic and acidic residues" evidence="3">
    <location>
        <begin position="127"/>
        <end position="136"/>
    </location>
</feature>
<dbReference type="PANTHER" id="PTHR23138">
    <property type="entry name" value="RAN BINDING PROTEIN"/>
    <property type="match status" value="1"/>
</dbReference>
<name>A0A1C1CRG6_9EURO</name>
<feature type="compositionally biased region" description="Low complexity" evidence="3">
    <location>
        <begin position="227"/>
        <end position="246"/>
    </location>
</feature>
<evidence type="ECO:0000256" key="1">
    <source>
        <dbReference type="ARBA" id="ARBA00004123"/>
    </source>
</evidence>
<dbReference type="InterPro" id="IPR000156">
    <property type="entry name" value="Ran_bind_dom"/>
</dbReference>
<dbReference type="EMBL" id="LGRB01000009">
    <property type="protein sequence ID" value="OCT51082.1"/>
    <property type="molecule type" value="Genomic_DNA"/>
</dbReference>
<comment type="caution">
    <text evidence="5">The sequence shown here is derived from an EMBL/GenBank/DDBJ whole genome shotgun (WGS) entry which is preliminary data.</text>
</comment>
<feature type="region of interest" description="Disordered" evidence="3">
    <location>
        <begin position="1"/>
        <end position="268"/>
    </location>
</feature>
<dbReference type="OrthoDB" id="185618at2759"/>
<dbReference type="Pfam" id="PF00638">
    <property type="entry name" value="Ran_BP1"/>
    <property type="match status" value="1"/>
</dbReference>
<dbReference type="SMART" id="SM00160">
    <property type="entry name" value="RanBD"/>
    <property type="match status" value="1"/>
</dbReference>
<feature type="compositionally biased region" description="Polar residues" evidence="3">
    <location>
        <begin position="74"/>
        <end position="83"/>
    </location>
</feature>
<sequence length="567" mass="58463">MASDDRSETPPPADAHADTVIQDLPPQDGSSDGERDERTTREKLKKTSIAGLAQYSKVGKVTGDHPLGEVANADTPSDAQPENGQARGRPSKKRSFDDLQNEEPGVGVENGGPPLPKKGAQHKRMRSREISGHEEGAQGLDMSEDMASPVQEEPGADAQQSPGGPGVLVSAPSKEEMDAAASAPTSNVEDTTAADTMPNATVVSDPHPAATATGAAPSKEEPKTQIPASSGFANASSASPFATFKPPKSPEKSAKSPTPPSDSTTSMSAFASSGLSAFASSEKSPFGTVGSTAKNSGGFGSATTSTGFGSSSGGFAAASTFGSKPASGFGAGGGFGSAGGFGGGSGFGAASKPFAGGLSSFSSPSGGGGTFGKAKPFGSKNHEGEDDKGSDEGGDEEEGASQAEEDPSQDPRFHQQELNTGEEEEETIFTCTAKLYHFEKEWKESGVGDFKINIRYEARSTPAESSTEEDTTKNNETNEPDVEAGQSGSFGRLERKARLIMRARGTHRLVLNTPVFKEMIVGTPDGKEPTGKTMHLTGLEGGKPTGYQMKASSPEPLQRRPFRTALS</sequence>
<feature type="compositionally biased region" description="Low complexity" evidence="3">
    <location>
        <begin position="208"/>
        <end position="217"/>
    </location>
</feature>
<feature type="domain" description="RanBD1" evidence="4">
    <location>
        <begin position="407"/>
        <end position="519"/>
    </location>
</feature>
<proteinExistence type="predicted"/>
<dbReference type="InterPro" id="IPR011993">
    <property type="entry name" value="PH-like_dom_sf"/>
</dbReference>
<reference evidence="6" key="1">
    <citation type="submission" date="2015-07" db="EMBL/GenBank/DDBJ databases">
        <authorList>
            <person name="Teixeira M.M."/>
            <person name="Souza R.C."/>
            <person name="Almeida L.G."/>
            <person name="Vicente V.A."/>
            <person name="de Hoog S."/>
            <person name="Bocca A.L."/>
            <person name="de Almeida S.R."/>
            <person name="Vasconcelos A.T."/>
            <person name="Felipe M.S."/>
        </authorList>
    </citation>
    <scope>NUCLEOTIDE SEQUENCE [LARGE SCALE GENOMIC DNA]</scope>
    <source>
        <strain evidence="6">KSF</strain>
    </source>
</reference>
<evidence type="ECO:0000256" key="2">
    <source>
        <dbReference type="ARBA" id="ARBA00023242"/>
    </source>
</evidence>
<organism evidence="5 6">
    <name type="scientific">Cladophialophora carrionii</name>
    <dbReference type="NCBI Taxonomy" id="86049"/>
    <lineage>
        <taxon>Eukaryota</taxon>
        <taxon>Fungi</taxon>
        <taxon>Dikarya</taxon>
        <taxon>Ascomycota</taxon>
        <taxon>Pezizomycotina</taxon>
        <taxon>Eurotiomycetes</taxon>
        <taxon>Chaetothyriomycetidae</taxon>
        <taxon>Chaetothyriales</taxon>
        <taxon>Herpotrichiellaceae</taxon>
        <taxon>Cladophialophora</taxon>
    </lineage>
</organism>
<dbReference type="Gene3D" id="2.30.29.30">
    <property type="entry name" value="Pleckstrin-homology domain (PH domain)/Phosphotyrosine-binding domain (PTB)"/>
    <property type="match status" value="1"/>
</dbReference>
<dbReference type="InterPro" id="IPR045255">
    <property type="entry name" value="RanBP1-like"/>
</dbReference>
<evidence type="ECO:0000313" key="5">
    <source>
        <dbReference type="EMBL" id="OCT51082.1"/>
    </source>
</evidence>
<dbReference type="VEuPathDB" id="FungiDB:G647_09713"/>
<feature type="compositionally biased region" description="Gly residues" evidence="3">
    <location>
        <begin position="329"/>
        <end position="347"/>
    </location>
</feature>
<dbReference type="eggNOG" id="KOG0864">
    <property type="taxonomic scope" value="Eukaryota"/>
</dbReference>
<comment type="subcellular location">
    <subcellularLocation>
        <location evidence="1">Nucleus</location>
    </subcellularLocation>
</comment>
<feature type="compositionally biased region" description="Low complexity" evidence="3">
    <location>
        <begin position="348"/>
        <end position="364"/>
    </location>
</feature>
<protein>
    <recommendedName>
        <fullName evidence="4">RanBD1 domain-containing protein</fullName>
    </recommendedName>
</protein>
<evidence type="ECO:0000313" key="6">
    <source>
        <dbReference type="Proteomes" id="UP000094526"/>
    </source>
</evidence>
<feature type="region of interest" description="Disordered" evidence="3">
    <location>
        <begin position="538"/>
        <end position="567"/>
    </location>
</feature>
<gene>
    <name evidence="5" type="ORF">CLCR_08312</name>
</gene>
<dbReference type="PROSITE" id="PS50196">
    <property type="entry name" value="RANBD1"/>
    <property type="match status" value="1"/>
</dbReference>
<dbReference type="VEuPathDB" id="FungiDB:CLCR_08312"/>
<dbReference type="Proteomes" id="UP000094526">
    <property type="component" value="Unassembled WGS sequence"/>
</dbReference>
<evidence type="ECO:0000256" key="3">
    <source>
        <dbReference type="SAM" id="MobiDB-lite"/>
    </source>
</evidence>
<accession>A0A1C1CRG6</accession>
<feature type="compositionally biased region" description="Basic and acidic residues" evidence="3">
    <location>
        <begin position="380"/>
        <end position="391"/>
    </location>
</feature>
<feature type="compositionally biased region" description="Acidic residues" evidence="3">
    <location>
        <begin position="392"/>
        <end position="408"/>
    </location>
</feature>
<feature type="region of interest" description="Disordered" evidence="3">
    <location>
        <begin position="458"/>
        <end position="489"/>
    </location>
</feature>
<feature type="region of interest" description="Disordered" evidence="3">
    <location>
        <begin position="280"/>
        <end position="426"/>
    </location>
</feature>
<feature type="compositionally biased region" description="Basic and acidic residues" evidence="3">
    <location>
        <begin position="32"/>
        <end position="42"/>
    </location>
</feature>
<dbReference type="GO" id="GO:0005634">
    <property type="term" value="C:nucleus"/>
    <property type="evidence" value="ECO:0007669"/>
    <property type="project" value="UniProtKB-SubCell"/>
</dbReference>
<evidence type="ECO:0000259" key="4">
    <source>
        <dbReference type="PROSITE" id="PS50196"/>
    </source>
</evidence>
<keyword evidence="6" id="KW-1185">Reference proteome</keyword>
<dbReference type="AlphaFoldDB" id="A0A1C1CRG6"/>
<feature type="compositionally biased region" description="Polar residues" evidence="3">
    <location>
        <begin position="183"/>
        <end position="202"/>
    </location>
</feature>
<dbReference type="STRING" id="86049.A0A1C1CRG6"/>
<dbReference type="SUPFAM" id="SSF50729">
    <property type="entry name" value="PH domain-like"/>
    <property type="match status" value="1"/>
</dbReference>
<dbReference type="PANTHER" id="PTHR23138:SF142">
    <property type="entry name" value="RAN-BINDING PROTEIN 3B-RELATED"/>
    <property type="match status" value="1"/>
</dbReference>
<feature type="compositionally biased region" description="Low complexity" evidence="3">
    <location>
        <begin position="301"/>
        <end position="328"/>
    </location>
</feature>
<keyword evidence="2" id="KW-0539">Nucleus</keyword>